<dbReference type="Gene3D" id="3.40.470.10">
    <property type="entry name" value="Uracil-DNA glycosylase-like domain"/>
    <property type="match status" value="1"/>
</dbReference>
<protein>
    <recommendedName>
        <fullName evidence="1">Uracil-DNA glycosylase-like domain-containing protein</fullName>
    </recommendedName>
</protein>
<accession>A0A3D8ILN5</accession>
<dbReference type="InterPro" id="IPR036895">
    <property type="entry name" value="Uracil-DNA_glycosylase-like_sf"/>
</dbReference>
<sequence>MIHYPFLHTQFHKDSRILILGSFPSVSSRKLGFYYQHPQNRFWKVLYRIFSQQMPYDTNTTKLDIILPCTQFGNPKKYLFATSQCIDSQSTIAQQKAFLQIHNIVLWDIIKSCEIIGSSDTSIKNIIPNDIRTLLAQTNIDIIALNGNKAGKIFAKIYHHTIDHAKDTHFYRILTPKNHAYTLKPNLKIFLLPSTSPANARFGLENLIESWCIIATKK</sequence>
<dbReference type="AlphaFoldDB" id="A0A3D8ILN5"/>
<gene>
    <name evidence="2" type="ORF">CQA53_05280</name>
</gene>
<dbReference type="Pfam" id="PF03167">
    <property type="entry name" value="UDG"/>
    <property type="match status" value="1"/>
</dbReference>
<dbReference type="InterPro" id="IPR005122">
    <property type="entry name" value="Uracil-DNA_glycosylase-like"/>
</dbReference>
<evidence type="ECO:0000313" key="2">
    <source>
        <dbReference type="EMBL" id="RDU65865.1"/>
    </source>
</evidence>
<organism evidence="2 3">
    <name type="scientific">Helicobacter didelphidarum</name>
    <dbReference type="NCBI Taxonomy" id="2040648"/>
    <lineage>
        <taxon>Bacteria</taxon>
        <taxon>Pseudomonadati</taxon>
        <taxon>Campylobacterota</taxon>
        <taxon>Epsilonproteobacteria</taxon>
        <taxon>Campylobacterales</taxon>
        <taxon>Helicobacteraceae</taxon>
        <taxon>Helicobacter</taxon>
    </lineage>
</organism>
<keyword evidence="3" id="KW-1185">Reference proteome</keyword>
<evidence type="ECO:0000313" key="3">
    <source>
        <dbReference type="Proteomes" id="UP000256379"/>
    </source>
</evidence>
<reference evidence="2 3" key="1">
    <citation type="submission" date="2018-04" db="EMBL/GenBank/DDBJ databases">
        <title>Novel Campyloabacter and Helicobacter Species and Strains.</title>
        <authorList>
            <person name="Mannion A.J."/>
            <person name="Shen Z."/>
            <person name="Fox J.G."/>
        </authorList>
    </citation>
    <scope>NUCLEOTIDE SEQUENCE [LARGE SCALE GENOMIC DNA]</scope>
    <source>
        <strain evidence="2 3">MIT 17-337</strain>
    </source>
</reference>
<dbReference type="RefSeq" id="WP_115542982.1">
    <property type="nucleotide sequence ID" value="NZ_NXLQ01000009.1"/>
</dbReference>
<evidence type="ECO:0000259" key="1">
    <source>
        <dbReference type="Pfam" id="PF03167"/>
    </source>
</evidence>
<feature type="domain" description="Uracil-DNA glycosylase-like" evidence="1">
    <location>
        <begin position="11"/>
        <end position="202"/>
    </location>
</feature>
<dbReference type="Proteomes" id="UP000256379">
    <property type="component" value="Unassembled WGS sequence"/>
</dbReference>
<dbReference type="EMBL" id="NXLQ01000009">
    <property type="protein sequence ID" value="RDU65865.1"/>
    <property type="molecule type" value="Genomic_DNA"/>
</dbReference>
<dbReference type="CDD" id="cd10032">
    <property type="entry name" value="UDG-F6_HDG"/>
    <property type="match status" value="1"/>
</dbReference>
<dbReference type="SUPFAM" id="SSF52141">
    <property type="entry name" value="Uracil-DNA glycosylase-like"/>
    <property type="match status" value="1"/>
</dbReference>
<dbReference type="OrthoDB" id="9799921at2"/>
<name>A0A3D8ILN5_9HELI</name>
<proteinExistence type="predicted"/>
<comment type="caution">
    <text evidence="2">The sequence shown here is derived from an EMBL/GenBank/DDBJ whole genome shotgun (WGS) entry which is preliminary data.</text>
</comment>